<keyword evidence="4" id="KW-1185">Reference proteome</keyword>
<dbReference type="InterPro" id="IPR007235">
    <property type="entry name" value="Glyco_trans_28_C"/>
</dbReference>
<keyword evidence="3" id="KW-0328">Glycosyltransferase</keyword>
<evidence type="ECO:0000256" key="1">
    <source>
        <dbReference type="ARBA" id="ARBA00006962"/>
    </source>
</evidence>
<dbReference type="Gene3D" id="3.40.50.2000">
    <property type="entry name" value="Glycogen Phosphorylase B"/>
    <property type="match status" value="1"/>
</dbReference>
<dbReference type="Proteomes" id="UP000294299">
    <property type="component" value="Chromosome NFRAN"/>
</dbReference>
<dbReference type="AlphaFoldDB" id="A0A484IDK6"/>
<keyword evidence="3" id="KW-0808">Transferase</keyword>
<reference evidence="3 4" key="1">
    <citation type="submission" date="2019-02" db="EMBL/GenBank/DDBJ databases">
        <authorList>
            <person name="Lehtovirta-Morley E L."/>
        </authorList>
    </citation>
    <scope>NUCLEOTIDE SEQUENCE [LARGE SCALE GENOMIC DNA]</scope>
    <source>
        <strain evidence="3">NFRAN1</strain>
    </source>
</reference>
<accession>A0A484IDK6</accession>
<dbReference type="Pfam" id="PF04101">
    <property type="entry name" value="Glyco_tran_28_C"/>
    <property type="match status" value="1"/>
</dbReference>
<gene>
    <name evidence="3" type="primary">murG</name>
    <name evidence="3" type="ORF">NFRAN_2878</name>
</gene>
<dbReference type="PANTHER" id="PTHR21015:SF22">
    <property type="entry name" value="GLYCOSYLTRANSFERASE"/>
    <property type="match status" value="1"/>
</dbReference>
<comment type="similarity">
    <text evidence="1">Belongs to the glycosyltransferase 28 family.</text>
</comment>
<evidence type="ECO:0000313" key="3">
    <source>
        <dbReference type="EMBL" id="VFJ15201.1"/>
    </source>
</evidence>
<feature type="domain" description="Glycosyl transferase family 28 C-terminal" evidence="2">
    <location>
        <begin position="249"/>
        <end position="372"/>
    </location>
</feature>
<dbReference type="SUPFAM" id="SSF53756">
    <property type="entry name" value="UDP-Glycosyltransferase/glycogen phosphorylase"/>
    <property type="match status" value="1"/>
</dbReference>
<dbReference type="EMBL" id="LR216287">
    <property type="protein sequence ID" value="VFJ15201.1"/>
    <property type="molecule type" value="Genomic_DNA"/>
</dbReference>
<evidence type="ECO:0000259" key="2">
    <source>
        <dbReference type="Pfam" id="PF04101"/>
    </source>
</evidence>
<sequence length="392" mass="44602">MILVQRVYLAPYGVGLGHASRLILLAESLNRLSIRFHFSSFGEASHYIKGQGFECNLVPPVEFHWGKDGEFSVKNNINKIPQWLVNLPWQINKEIKYLKKFNPQVVVSDSRLSPLIASNILQIPRILVINQIKLLLTPRLREFKAAKIFETCNAELMGGLWNIADRILVPDLPPPYTISEENINSVKSVRKKIEYIGFTTPRVELSQTHINKVRRDLKLDSTKPVIFVHISGPQDTRLPIINALIRILKNQRVFQIIISEGKANGSVQPRKISENIWYYEWCPCRDEIFLISDILIIRGGHTAISQAIQFGKPFISLPIESHGEQLSNAEKIVKLGIGCKIDAKSINDEVLFNTLTELFSNLKYKEEIDKLAEISTKLNGIENIKNIILSYS</sequence>
<protein>
    <submittedName>
        <fullName evidence="3">UDP-N-acetylglucosamine--N-acetylmuramyl-(Pentapeptide) pyrophosphoryl-undecaprenol N-acetylglucosamine transferase</fullName>
        <ecNumber evidence="3">2.4.1.227</ecNumber>
    </submittedName>
</protein>
<organism evidence="3 4">
    <name type="scientific">Candidatus Nitrosocosmicus franklandianus</name>
    <dbReference type="NCBI Taxonomy" id="1798806"/>
    <lineage>
        <taxon>Archaea</taxon>
        <taxon>Nitrososphaerota</taxon>
        <taxon>Nitrososphaeria</taxon>
        <taxon>Nitrososphaerales</taxon>
        <taxon>Nitrososphaeraceae</taxon>
        <taxon>Candidatus Nitrosocosmicus</taxon>
    </lineage>
</organism>
<name>A0A484IDK6_9ARCH</name>
<dbReference type="KEGG" id="nfn:NFRAN_2878"/>
<dbReference type="PANTHER" id="PTHR21015">
    <property type="entry name" value="UDP-N-ACETYLGLUCOSAMINE--N-ACETYLMURAMYL-(PENTAPEPTIDE) PYROPHOSPHORYL-UNDECAPRENOL N-ACETYLGLUCOSAMINE TRANSFERASE 1"/>
    <property type="match status" value="1"/>
</dbReference>
<dbReference type="GO" id="GO:0016758">
    <property type="term" value="F:hexosyltransferase activity"/>
    <property type="evidence" value="ECO:0007669"/>
    <property type="project" value="InterPro"/>
</dbReference>
<evidence type="ECO:0000313" key="4">
    <source>
        <dbReference type="Proteomes" id="UP000294299"/>
    </source>
</evidence>
<dbReference type="EC" id="2.4.1.227" evidence="3"/>
<proteinExistence type="inferred from homology"/>